<proteinExistence type="predicted"/>
<dbReference type="Proteomes" id="UP000183461">
    <property type="component" value="Unassembled WGS sequence"/>
</dbReference>
<sequence>MANRVRKHMINFYVDDDELAAIRLKMSKMNMTNQSLYMRKMALEGRIIRVDYSVFNDIASSISGVSRNINQIAKRINATDNIYAEDMQQIEQTQENIWKLLKKILSKLL</sequence>
<gene>
    <name evidence="1" type="ORF">SAMN02910280_1467</name>
</gene>
<dbReference type="AlphaFoldDB" id="A0A1K1MX36"/>
<dbReference type="InterPro" id="IPR053842">
    <property type="entry name" value="NikA-like"/>
</dbReference>
<reference evidence="1 2" key="1">
    <citation type="submission" date="2016-11" db="EMBL/GenBank/DDBJ databases">
        <authorList>
            <person name="Jaros S."/>
            <person name="Januszkiewicz K."/>
            <person name="Wedrychowicz H."/>
        </authorList>
    </citation>
    <scope>NUCLEOTIDE SEQUENCE [LARGE SCALE GENOMIC DNA]</scope>
    <source>
        <strain evidence="1 2">YL228</strain>
    </source>
</reference>
<protein>
    <submittedName>
        <fullName evidence="1">Mobilisation protein (MobC)</fullName>
    </submittedName>
</protein>
<evidence type="ECO:0000313" key="2">
    <source>
        <dbReference type="Proteomes" id="UP000183461"/>
    </source>
</evidence>
<dbReference type="EMBL" id="FPIP01000003">
    <property type="protein sequence ID" value="SFW27617.1"/>
    <property type="molecule type" value="Genomic_DNA"/>
</dbReference>
<organism evidence="1 2">
    <name type="scientific">Ruminococcus flavefaciens</name>
    <dbReference type="NCBI Taxonomy" id="1265"/>
    <lineage>
        <taxon>Bacteria</taxon>
        <taxon>Bacillati</taxon>
        <taxon>Bacillota</taxon>
        <taxon>Clostridia</taxon>
        <taxon>Eubacteriales</taxon>
        <taxon>Oscillospiraceae</taxon>
        <taxon>Ruminococcus</taxon>
    </lineage>
</organism>
<evidence type="ECO:0000313" key="1">
    <source>
        <dbReference type="EMBL" id="SFW27617.1"/>
    </source>
</evidence>
<dbReference type="RefSeq" id="WP_072299803.1">
    <property type="nucleotide sequence ID" value="NZ_FPIP01000003.1"/>
</dbReference>
<accession>A0A1K1MX36</accession>
<name>A0A1K1MX36_RUMFL</name>
<dbReference type="Pfam" id="PF21983">
    <property type="entry name" value="NikA-like"/>
    <property type="match status" value="1"/>
</dbReference>